<reference evidence="6 7" key="1">
    <citation type="submission" date="2016-12" db="EMBL/GenBank/DDBJ databases">
        <title>The genomes of Aspergillus section Nigri reveals drivers in fungal speciation.</title>
        <authorList>
            <consortium name="DOE Joint Genome Institute"/>
            <person name="Vesth T.C."/>
            <person name="Nybo J."/>
            <person name="Theobald S."/>
            <person name="Brandl J."/>
            <person name="Frisvad J.C."/>
            <person name="Nielsen K.F."/>
            <person name="Lyhne E.K."/>
            <person name="Kogle M.E."/>
            <person name="Kuo A."/>
            <person name="Riley R."/>
            <person name="Clum A."/>
            <person name="Nolan M."/>
            <person name="Lipzen A."/>
            <person name="Salamov A."/>
            <person name="Henrissat B."/>
            <person name="Wiebenga A."/>
            <person name="De Vries R.P."/>
            <person name="Grigoriev I.V."/>
            <person name="Mortensen U.H."/>
            <person name="Andersen M.R."/>
            <person name="Baker S.E."/>
        </authorList>
    </citation>
    <scope>NUCLEOTIDE SEQUENCE [LARGE SCALE GENOMIC DNA]</scope>
    <source>
        <strain evidence="6 7">CBS 115572</strain>
    </source>
</reference>
<dbReference type="PROSITE" id="PS50865">
    <property type="entry name" value="ZF_MYND_2"/>
    <property type="match status" value="1"/>
</dbReference>
<dbReference type="EMBL" id="MSFK01000010">
    <property type="protein sequence ID" value="PWY90450.1"/>
    <property type="molecule type" value="Genomic_DNA"/>
</dbReference>
<evidence type="ECO:0000256" key="2">
    <source>
        <dbReference type="ARBA" id="ARBA00022771"/>
    </source>
</evidence>
<dbReference type="Proteomes" id="UP000246702">
    <property type="component" value="Unassembled WGS sequence"/>
</dbReference>
<comment type="caution">
    <text evidence="6">The sequence shown here is derived from an EMBL/GenBank/DDBJ whole genome shotgun (WGS) entry which is preliminary data.</text>
</comment>
<evidence type="ECO:0000259" key="5">
    <source>
        <dbReference type="PROSITE" id="PS50865"/>
    </source>
</evidence>
<dbReference type="RefSeq" id="XP_025468828.1">
    <property type="nucleotide sequence ID" value="XM_025615630.1"/>
</dbReference>
<protein>
    <recommendedName>
        <fullName evidence="5">MYND-type domain-containing protein</fullName>
    </recommendedName>
</protein>
<dbReference type="GO" id="GO:0008270">
    <property type="term" value="F:zinc ion binding"/>
    <property type="evidence" value="ECO:0007669"/>
    <property type="project" value="UniProtKB-KW"/>
</dbReference>
<keyword evidence="2 4" id="KW-0863">Zinc-finger</keyword>
<evidence type="ECO:0000256" key="4">
    <source>
        <dbReference type="PROSITE-ProRule" id="PRU00134"/>
    </source>
</evidence>
<dbReference type="STRING" id="1450535.A0A317X1M6"/>
<evidence type="ECO:0000313" key="6">
    <source>
        <dbReference type="EMBL" id="PWY90450.1"/>
    </source>
</evidence>
<keyword evidence="3" id="KW-0862">Zinc</keyword>
<feature type="domain" description="MYND-type" evidence="5">
    <location>
        <begin position="142"/>
        <end position="182"/>
    </location>
</feature>
<dbReference type="GeneID" id="37117773"/>
<dbReference type="InterPro" id="IPR002893">
    <property type="entry name" value="Znf_MYND"/>
</dbReference>
<organism evidence="6 7">
    <name type="scientific">Aspergillus sclerotioniger CBS 115572</name>
    <dbReference type="NCBI Taxonomy" id="1450535"/>
    <lineage>
        <taxon>Eukaryota</taxon>
        <taxon>Fungi</taxon>
        <taxon>Dikarya</taxon>
        <taxon>Ascomycota</taxon>
        <taxon>Pezizomycotina</taxon>
        <taxon>Eurotiomycetes</taxon>
        <taxon>Eurotiomycetidae</taxon>
        <taxon>Eurotiales</taxon>
        <taxon>Aspergillaceae</taxon>
        <taxon>Aspergillus</taxon>
        <taxon>Aspergillus subgen. Circumdati</taxon>
    </lineage>
</organism>
<keyword evidence="7" id="KW-1185">Reference proteome</keyword>
<accession>A0A317X1M6</accession>
<dbReference type="AlphaFoldDB" id="A0A317X1M6"/>
<evidence type="ECO:0000256" key="1">
    <source>
        <dbReference type="ARBA" id="ARBA00022723"/>
    </source>
</evidence>
<dbReference type="Gene3D" id="6.10.140.2220">
    <property type="match status" value="1"/>
</dbReference>
<name>A0A317X1M6_9EURO</name>
<sequence>MSRNYVSFADKEAFPDFSALPCDYTCPLARRGVNGCLLLEIVSIERSTRLVLRTYDRAKFPVTVALYTKDRGKAIAESPDLKPGNTLIFMFPRQHFFIDGSVGIRQEEYRSIKIFSASIAELFQLSKDMATWPANFAMHQECHGCGKKDIPLLKCAKCEVFAYCGRECQKAGWEEKGHKKLCKILADKQFRALMRLLS</sequence>
<keyword evidence="1" id="KW-0479">Metal-binding</keyword>
<dbReference type="OrthoDB" id="265717at2759"/>
<evidence type="ECO:0000313" key="7">
    <source>
        <dbReference type="Proteomes" id="UP000246702"/>
    </source>
</evidence>
<proteinExistence type="predicted"/>
<dbReference type="Pfam" id="PF01753">
    <property type="entry name" value="zf-MYND"/>
    <property type="match status" value="1"/>
</dbReference>
<gene>
    <name evidence="6" type="ORF">BO94DRAFT_584460</name>
</gene>
<evidence type="ECO:0000256" key="3">
    <source>
        <dbReference type="ARBA" id="ARBA00022833"/>
    </source>
</evidence>
<dbReference type="SUPFAM" id="SSF144232">
    <property type="entry name" value="HIT/MYND zinc finger-like"/>
    <property type="match status" value="1"/>
</dbReference>